<organism evidence="1 2">
    <name type="scientific">Glycomyces rhizosphaerae</name>
    <dbReference type="NCBI Taxonomy" id="2054422"/>
    <lineage>
        <taxon>Bacteria</taxon>
        <taxon>Bacillati</taxon>
        <taxon>Actinomycetota</taxon>
        <taxon>Actinomycetes</taxon>
        <taxon>Glycomycetales</taxon>
        <taxon>Glycomycetaceae</taxon>
        <taxon>Glycomyces</taxon>
    </lineage>
</organism>
<sequence>MTTGDGLLEGVQDMRMWRSVSNTRLAGMDVMRRLLFWSEVGLSEKDAAEARYQRALSDQAPVAFNELDPKLQTFASDVHAAFSDIEFGGPGFESDPGPTSAAECYSQEGLVLQLDDSLPANTVAKVYALGDPLGLTMYNPQAGFVLGVDDDLGIELTD</sequence>
<accession>A0ABV7Q146</accession>
<reference evidence="2" key="1">
    <citation type="journal article" date="2019" name="Int. J. Syst. Evol. Microbiol.">
        <title>The Global Catalogue of Microorganisms (GCM) 10K type strain sequencing project: providing services to taxonomists for standard genome sequencing and annotation.</title>
        <authorList>
            <consortium name="The Broad Institute Genomics Platform"/>
            <consortium name="The Broad Institute Genome Sequencing Center for Infectious Disease"/>
            <person name="Wu L."/>
            <person name="Ma J."/>
        </authorList>
    </citation>
    <scope>NUCLEOTIDE SEQUENCE [LARGE SCALE GENOMIC DNA]</scope>
    <source>
        <strain evidence="2">CGMCC 4.7396</strain>
    </source>
</reference>
<name>A0ABV7Q146_9ACTN</name>
<dbReference type="Proteomes" id="UP001595712">
    <property type="component" value="Unassembled WGS sequence"/>
</dbReference>
<evidence type="ECO:0000313" key="2">
    <source>
        <dbReference type="Proteomes" id="UP001595712"/>
    </source>
</evidence>
<comment type="caution">
    <text evidence="1">The sequence shown here is derived from an EMBL/GenBank/DDBJ whole genome shotgun (WGS) entry which is preliminary data.</text>
</comment>
<keyword evidence="2" id="KW-1185">Reference proteome</keyword>
<dbReference type="EMBL" id="JBHRWO010000010">
    <property type="protein sequence ID" value="MFC3493309.1"/>
    <property type="molecule type" value="Genomic_DNA"/>
</dbReference>
<dbReference type="RefSeq" id="WP_387975449.1">
    <property type="nucleotide sequence ID" value="NZ_JBHRWO010000010.1"/>
</dbReference>
<proteinExistence type="predicted"/>
<gene>
    <name evidence="1" type="ORF">ACFO8M_12520</name>
</gene>
<protein>
    <submittedName>
        <fullName evidence="1">Uncharacterized protein</fullName>
    </submittedName>
</protein>
<evidence type="ECO:0000313" key="1">
    <source>
        <dbReference type="EMBL" id="MFC3493309.1"/>
    </source>
</evidence>